<evidence type="ECO:0000256" key="3">
    <source>
        <dbReference type="ARBA" id="ARBA00012083"/>
    </source>
</evidence>
<feature type="region of interest" description="Disordered" evidence="7">
    <location>
        <begin position="190"/>
        <end position="225"/>
    </location>
</feature>
<keyword evidence="4 5" id="KW-0413">Isomerase</keyword>
<dbReference type="Gene3D" id="2.70.98.10">
    <property type="match status" value="1"/>
</dbReference>
<feature type="compositionally biased region" description="Pro residues" evidence="7">
    <location>
        <begin position="208"/>
        <end position="219"/>
    </location>
</feature>
<dbReference type="InterPro" id="IPR008183">
    <property type="entry name" value="Aldose_1/G6P_1-epimerase"/>
</dbReference>
<dbReference type="InterPro" id="IPR014718">
    <property type="entry name" value="GH-type_carb-bd"/>
</dbReference>
<dbReference type="GeneID" id="87838976"/>
<feature type="active site" evidence="6">
    <location>
        <position position="287"/>
    </location>
</feature>
<accession>A0AAE0HP35</accession>
<evidence type="ECO:0000256" key="2">
    <source>
        <dbReference type="ARBA" id="ARBA00005866"/>
    </source>
</evidence>
<dbReference type="Pfam" id="PF01263">
    <property type="entry name" value="Aldose_epim"/>
    <property type="match status" value="1"/>
</dbReference>
<feature type="compositionally biased region" description="Polar residues" evidence="7">
    <location>
        <begin position="194"/>
        <end position="203"/>
    </location>
</feature>
<comment type="catalytic activity">
    <reaction evidence="1">
        <text>alpha-D-glucose 6-phosphate = beta-D-glucose 6-phosphate</text>
        <dbReference type="Rhea" id="RHEA:16249"/>
        <dbReference type="ChEBI" id="CHEBI:58225"/>
        <dbReference type="ChEBI" id="CHEBI:58247"/>
        <dbReference type="EC" id="5.1.3.15"/>
    </reaction>
</comment>
<dbReference type="Proteomes" id="UP001278766">
    <property type="component" value="Unassembled WGS sequence"/>
</dbReference>
<dbReference type="SUPFAM" id="SSF74650">
    <property type="entry name" value="Galactose mutarotase-like"/>
    <property type="match status" value="1"/>
</dbReference>
<evidence type="ECO:0000256" key="6">
    <source>
        <dbReference type="PIRSR" id="PIRSR016020-1"/>
    </source>
</evidence>
<protein>
    <recommendedName>
        <fullName evidence="3 5">Glucose-6-phosphate 1-epimerase</fullName>
        <ecNumber evidence="3 5">5.1.3.15</ecNumber>
    </recommendedName>
</protein>
<comment type="caution">
    <text evidence="8">The sequence shown here is derived from an EMBL/GenBank/DDBJ whole genome shotgun (WGS) entry which is preliminary data.</text>
</comment>
<dbReference type="GO" id="GO:0005737">
    <property type="term" value="C:cytoplasm"/>
    <property type="evidence" value="ECO:0007669"/>
    <property type="project" value="TreeGrafter"/>
</dbReference>
<evidence type="ECO:0000256" key="1">
    <source>
        <dbReference type="ARBA" id="ARBA00001096"/>
    </source>
</evidence>
<dbReference type="InterPro" id="IPR025532">
    <property type="entry name" value="G6P_1-epimerase"/>
</dbReference>
<reference evidence="8" key="2">
    <citation type="submission" date="2023-06" db="EMBL/GenBank/DDBJ databases">
        <authorList>
            <consortium name="Lawrence Berkeley National Laboratory"/>
            <person name="Haridas S."/>
            <person name="Hensen N."/>
            <person name="Bonometti L."/>
            <person name="Westerberg I."/>
            <person name="Brannstrom I.O."/>
            <person name="Guillou S."/>
            <person name="Cros-Aarteil S."/>
            <person name="Calhoun S."/>
            <person name="Kuo A."/>
            <person name="Mondo S."/>
            <person name="Pangilinan J."/>
            <person name="Riley R."/>
            <person name="Labutti K."/>
            <person name="Andreopoulos B."/>
            <person name="Lipzen A."/>
            <person name="Chen C."/>
            <person name="Yanf M."/>
            <person name="Daum C."/>
            <person name="Ng V."/>
            <person name="Clum A."/>
            <person name="Steindorff A."/>
            <person name="Ohm R."/>
            <person name="Martin F."/>
            <person name="Silar P."/>
            <person name="Natvig D."/>
            <person name="Lalanne C."/>
            <person name="Gautier V."/>
            <person name="Ament-Velasquez S.L."/>
            <person name="Kruys A."/>
            <person name="Hutchinson M.I."/>
            <person name="Powell A.J."/>
            <person name="Barry K."/>
            <person name="Miller A.N."/>
            <person name="Grigoriev I.V."/>
            <person name="Debuchy R."/>
            <person name="Gladieux P."/>
            <person name="Thoren M.H."/>
            <person name="Johannesson H."/>
        </authorList>
    </citation>
    <scope>NUCLEOTIDE SEQUENCE</scope>
    <source>
        <strain evidence="8">CBS 168.71</strain>
    </source>
</reference>
<reference evidence="8" key="1">
    <citation type="journal article" date="2023" name="Mol. Phylogenet. Evol.">
        <title>Genome-scale phylogeny and comparative genomics of the fungal order Sordariales.</title>
        <authorList>
            <person name="Hensen N."/>
            <person name="Bonometti L."/>
            <person name="Westerberg I."/>
            <person name="Brannstrom I.O."/>
            <person name="Guillou S."/>
            <person name="Cros-Aarteil S."/>
            <person name="Calhoun S."/>
            <person name="Haridas S."/>
            <person name="Kuo A."/>
            <person name="Mondo S."/>
            <person name="Pangilinan J."/>
            <person name="Riley R."/>
            <person name="LaButti K."/>
            <person name="Andreopoulos B."/>
            <person name="Lipzen A."/>
            <person name="Chen C."/>
            <person name="Yan M."/>
            <person name="Daum C."/>
            <person name="Ng V."/>
            <person name="Clum A."/>
            <person name="Steindorff A."/>
            <person name="Ohm R.A."/>
            <person name="Martin F."/>
            <person name="Silar P."/>
            <person name="Natvig D.O."/>
            <person name="Lalanne C."/>
            <person name="Gautier V."/>
            <person name="Ament-Velasquez S.L."/>
            <person name="Kruys A."/>
            <person name="Hutchinson M.I."/>
            <person name="Powell A.J."/>
            <person name="Barry K."/>
            <person name="Miller A.N."/>
            <person name="Grigoriev I.V."/>
            <person name="Debuchy R."/>
            <person name="Gladieux P."/>
            <person name="Hiltunen Thoren M."/>
            <person name="Johannesson H."/>
        </authorList>
    </citation>
    <scope>NUCLEOTIDE SEQUENCE</scope>
    <source>
        <strain evidence="8">CBS 168.71</strain>
    </source>
</reference>
<evidence type="ECO:0000256" key="5">
    <source>
        <dbReference type="PIRNR" id="PIRNR016020"/>
    </source>
</evidence>
<name>A0AAE0HP35_9PEZI</name>
<dbReference type="InterPro" id="IPR011013">
    <property type="entry name" value="Gal_mutarotase_sf_dom"/>
</dbReference>
<dbReference type="GO" id="GO:0030246">
    <property type="term" value="F:carbohydrate binding"/>
    <property type="evidence" value="ECO:0007669"/>
    <property type="project" value="UniProtKB-UniRule"/>
</dbReference>
<evidence type="ECO:0000256" key="7">
    <source>
        <dbReference type="SAM" id="MobiDB-lite"/>
    </source>
</evidence>
<dbReference type="EMBL" id="JAUEPN010000001">
    <property type="protein sequence ID" value="KAK3300127.1"/>
    <property type="molecule type" value="Genomic_DNA"/>
</dbReference>
<dbReference type="AlphaFoldDB" id="A0AAE0HP35"/>
<proteinExistence type="inferred from homology"/>
<comment type="similarity">
    <text evidence="2 5">Belongs to the glucose-6-phosphate 1-epimerase family.</text>
</comment>
<keyword evidence="9" id="KW-1185">Reference proteome</keyword>
<evidence type="ECO:0000313" key="8">
    <source>
        <dbReference type="EMBL" id="KAK3300127.1"/>
    </source>
</evidence>
<sequence>MDRANKPKTLPKLSSTPGLPPQPTVNFTDDNSRLRAELPTGESVEVLLYGATVISWKDATGDEKLWLSEAAKLDGSRAVFGTAPDHPQTKDLPQHGFARTSRWEFLGKSTSESMVGRAADEPTVKLDFGLSSAAPGLDPKAAAHWPFKFNLIYSVTLNRESLTTSIVATNDDGATPFDCQVLMHTYLRVKKSPASPTRPTPTKSARRPLPPKPNPPPPSTLTITGETDRVYTPTEDAVTVAENSQPRFRVTRDNLANVVVWNPWAAKAEAMADFAPDDGFRNMLCVEPGAVGGWQAVEAGDAFEGAQTITLLH</sequence>
<feature type="active site" evidence="6">
    <location>
        <position position="184"/>
    </location>
</feature>
<gene>
    <name evidence="8" type="ORF">B0H64DRAFT_369414</name>
</gene>
<feature type="region of interest" description="Disordered" evidence="7">
    <location>
        <begin position="1"/>
        <end position="29"/>
    </location>
</feature>
<dbReference type="PANTHER" id="PTHR11122:SF13">
    <property type="entry name" value="GLUCOSE-6-PHOSPHATE 1-EPIMERASE"/>
    <property type="match status" value="1"/>
</dbReference>
<dbReference type="GO" id="GO:0047938">
    <property type="term" value="F:glucose-6-phosphate 1-epimerase activity"/>
    <property type="evidence" value="ECO:0007669"/>
    <property type="project" value="UniProtKB-UniRule"/>
</dbReference>
<organism evidence="8 9">
    <name type="scientific">Chaetomium fimeti</name>
    <dbReference type="NCBI Taxonomy" id="1854472"/>
    <lineage>
        <taxon>Eukaryota</taxon>
        <taxon>Fungi</taxon>
        <taxon>Dikarya</taxon>
        <taxon>Ascomycota</taxon>
        <taxon>Pezizomycotina</taxon>
        <taxon>Sordariomycetes</taxon>
        <taxon>Sordariomycetidae</taxon>
        <taxon>Sordariales</taxon>
        <taxon>Chaetomiaceae</taxon>
        <taxon>Chaetomium</taxon>
    </lineage>
</organism>
<dbReference type="GO" id="GO:0005975">
    <property type="term" value="P:carbohydrate metabolic process"/>
    <property type="evidence" value="ECO:0007669"/>
    <property type="project" value="InterPro"/>
</dbReference>
<dbReference type="PANTHER" id="PTHR11122">
    <property type="entry name" value="APOSPORY-ASSOCIATED PROTEIN C-RELATED"/>
    <property type="match status" value="1"/>
</dbReference>
<comment type="function">
    <text evidence="5">Catalyzes the interconversion between the alpha and beta anomers from at least three hexose 6-phosphate sugars (Glc6P, Gal6P, and Man6P).</text>
</comment>
<dbReference type="RefSeq" id="XP_062663641.1">
    <property type="nucleotide sequence ID" value="XM_062802028.1"/>
</dbReference>
<evidence type="ECO:0000313" key="9">
    <source>
        <dbReference type="Proteomes" id="UP001278766"/>
    </source>
</evidence>
<dbReference type="PIRSF" id="PIRSF016020">
    <property type="entry name" value="PHexose_mutarotase"/>
    <property type="match status" value="1"/>
</dbReference>
<evidence type="ECO:0000256" key="4">
    <source>
        <dbReference type="ARBA" id="ARBA00023235"/>
    </source>
</evidence>
<dbReference type="EC" id="5.1.3.15" evidence="3 5"/>